<protein>
    <recommendedName>
        <fullName evidence="1">Insertion element IS150 protein InsJ-like helix-turn-helix domain-containing protein</fullName>
    </recommendedName>
</protein>
<dbReference type="AlphaFoldDB" id="A0A109UH43"/>
<dbReference type="KEGG" id="erl:AOC36_05940"/>
<dbReference type="OrthoDB" id="9781005at2"/>
<proteinExistence type="predicted"/>
<dbReference type="Pfam" id="PF13518">
    <property type="entry name" value="HTH_28"/>
    <property type="match status" value="1"/>
</dbReference>
<organism evidence="2 3">
    <name type="scientific">Erysipelothrix larvae</name>
    <dbReference type="NCBI Taxonomy" id="1514105"/>
    <lineage>
        <taxon>Bacteria</taxon>
        <taxon>Bacillati</taxon>
        <taxon>Bacillota</taxon>
        <taxon>Erysipelotrichia</taxon>
        <taxon>Erysipelotrichales</taxon>
        <taxon>Erysipelotrichaceae</taxon>
        <taxon>Erysipelothrix</taxon>
    </lineage>
</organism>
<dbReference type="InterPro" id="IPR009057">
    <property type="entry name" value="Homeodomain-like_sf"/>
</dbReference>
<evidence type="ECO:0000259" key="1">
    <source>
        <dbReference type="Pfam" id="PF13518"/>
    </source>
</evidence>
<accession>A0A109UH43</accession>
<sequence length="78" mass="9331">MKNTFYTREVKLKAVEMRLSGIPVKEIMKALNIKSESQVYTWYYWHRDGEFHRFNQPIGKQYTYGHGPDEVQNTSDKD</sequence>
<gene>
    <name evidence="2" type="ORF">AOC36_05940</name>
</gene>
<dbReference type="SUPFAM" id="SSF46689">
    <property type="entry name" value="Homeodomain-like"/>
    <property type="match status" value="1"/>
</dbReference>
<keyword evidence="3" id="KW-1185">Reference proteome</keyword>
<dbReference type="Proteomes" id="UP000063781">
    <property type="component" value="Chromosome"/>
</dbReference>
<evidence type="ECO:0000313" key="2">
    <source>
        <dbReference type="EMBL" id="AMC93538.1"/>
    </source>
</evidence>
<dbReference type="EMBL" id="CP013213">
    <property type="protein sequence ID" value="AMC93538.1"/>
    <property type="molecule type" value="Genomic_DNA"/>
</dbReference>
<dbReference type="InterPro" id="IPR055247">
    <property type="entry name" value="InsJ-like_HTH"/>
</dbReference>
<name>A0A109UH43_9FIRM</name>
<reference evidence="2 3" key="1">
    <citation type="submission" date="2015-10" db="EMBL/GenBank/DDBJ databases">
        <title>Erysipelothrix larvae sp. LV19 isolated from the larval gut of the rhinoceros beetle, Trypoxylus dichotomus.</title>
        <authorList>
            <person name="Lim S."/>
            <person name="Kim B.-C."/>
        </authorList>
    </citation>
    <scope>NUCLEOTIDE SEQUENCE [LARGE SCALE GENOMIC DNA]</scope>
    <source>
        <strain evidence="2 3">LV19</strain>
    </source>
</reference>
<feature type="domain" description="Insertion element IS150 protein InsJ-like helix-turn-helix" evidence="1">
    <location>
        <begin position="11"/>
        <end position="42"/>
    </location>
</feature>
<evidence type="ECO:0000313" key="3">
    <source>
        <dbReference type="Proteomes" id="UP000063781"/>
    </source>
</evidence>